<keyword evidence="5" id="KW-1185">Reference proteome</keyword>
<feature type="signal peptide" evidence="2">
    <location>
        <begin position="1"/>
        <end position="21"/>
    </location>
</feature>
<proteinExistence type="predicted"/>
<protein>
    <recommendedName>
        <fullName evidence="3">EfeO-type cupredoxin-like domain-containing protein</fullName>
    </recommendedName>
</protein>
<name>A0A4R1HMF4_PSEEN</name>
<dbReference type="Gene3D" id="2.60.40.420">
    <property type="entry name" value="Cupredoxins - blue copper proteins"/>
    <property type="match status" value="1"/>
</dbReference>
<dbReference type="Pfam" id="PF13473">
    <property type="entry name" value="Cupredoxin_1"/>
    <property type="match status" value="1"/>
</dbReference>
<evidence type="ECO:0000256" key="1">
    <source>
        <dbReference type="SAM" id="MobiDB-lite"/>
    </source>
</evidence>
<sequence>MISRLLIPLAALLVAAGCASAPHQHTPAAPAPASAQAPAPAPAAEAVQTLRIVAKGGQVTGDTGTVAVPAGREVRIQVTSDEAEEVHLHGYDKEALIPAGGTATLEFTADVPGEFELEFHHSGDTLATLQVR</sequence>
<dbReference type="PROSITE" id="PS51257">
    <property type="entry name" value="PROKAR_LIPOPROTEIN"/>
    <property type="match status" value="1"/>
</dbReference>
<dbReference type="SUPFAM" id="SSF49503">
    <property type="entry name" value="Cupredoxins"/>
    <property type="match status" value="1"/>
</dbReference>
<keyword evidence="2" id="KW-0732">Signal</keyword>
<dbReference type="Proteomes" id="UP000295560">
    <property type="component" value="Unassembled WGS sequence"/>
</dbReference>
<organism evidence="4 5">
    <name type="scientific">Pseudonocardia endophytica</name>
    <dbReference type="NCBI Taxonomy" id="401976"/>
    <lineage>
        <taxon>Bacteria</taxon>
        <taxon>Bacillati</taxon>
        <taxon>Actinomycetota</taxon>
        <taxon>Actinomycetes</taxon>
        <taxon>Pseudonocardiales</taxon>
        <taxon>Pseudonocardiaceae</taxon>
        <taxon>Pseudonocardia</taxon>
    </lineage>
</organism>
<feature type="region of interest" description="Disordered" evidence="1">
    <location>
        <begin position="22"/>
        <end position="42"/>
    </location>
</feature>
<feature type="chain" id="PRO_5039410998" description="EfeO-type cupredoxin-like domain-containing protein" evidence="2">
    <location>
        <begin position="22"/>
        <end position="132"/>
    </location>
</feature>
<dbReference type="InterPro" id="IPR028096">
    <property type="entry name" value="EfeO_Cupredoxin"/>
</dbReference>
<evidence type="ECO:0000259" key="3">
    <source>
        <dbReference type="Pfam" id="PF13473"/>
    </source>
</evidence>
<comment type="caution">
    <text evidence="4">The sequence shown here is derived from an EMBL/GenBank/DDBJ whole genome shotgun (WGS) entry which is preliminary data.</text>
</comment>
<dbReference type="EMBL" id="SMFZ01000002">
    <property type="protein sequence ID" value="TCK21735.1"/>
    <property type="molecule type" value="Genomic_DNA"/>
</dbReference>
<dbReference type="AlphaFoldDB" id="A0A4R1HMF4"/>
<dbReference type="RefSeq" id="WP_243653808.1">
    <property type="nucleotide sequence ID" value="NZ_SMFZ01000002.1"/>
</dbReference>
<dbReference type="InterPro" id="IPR008972">
    <property type="entry name" value="Cupredoxin"/>
</dbReference>
<evidence type="ECO:0000313" key="4">
    <source>
        <dbReference type="EMBL" id="TCK21735.1"/>
    </source>
</evidence>
<accession>A0A4R1HMF4</accession>
<reference evidence="4 5" key="1">
    <citation type="submission" date="2019-03" db="EMBL/GenBank/DDBJ databases">
        <title>Sequencing the genomes of 1000 actinobacteria strains.</title>
        <authorList>
            <person name="Klenk H.-P."/>
        </authorList>
    </citation>
    <scope>NUCLEOTIDE SEQUENCE [LARGE SCALE GENOMIC DNA]</scope>
    <source>
        <strain evidence="4 5">DSM 44969</strain>
    </source>
</reference>
<gene>
    <name evidence="4" type="ORF">EV378_5726</name>
</gene>
<evidence type="ECO:0000313" key="5">
    <source>
        <dbReference type="Proteomes" id="UP000295560"/>
    </source>
</evidence>
<evidence type="ECO:0000256" key="2">
    <source>
        <dbReference type="SAM" id="SignalP"/>
    </source>
</evidence>
<feature type="domain" description="EfeO-type cupredoxin-like" evidence="3">
    <location>
        <begin position="37"/>
        <end position="117"/>
    </location>
</feature>